<dbReference type="PROSITE" id="PS50850">
    <property type="entry name" value="MFS"/>
    <property type="match status" value="1"/>
</dbReference>
<dbReference type="EMBL" id="LCUC01000060">
    <property type="protein sequence ID" value="KKY38215.1"/>
    <property type="molecule type" value="Genomic_DNA"/>
</dbReference>
<dbReference type="PANTHER" id="PTHR23501:SF198">
    <property type="entry name" value="AZOLE RESISTANCE PROTEIN 1-RELATED"/>
    <property type="match status" value="1"/>
</dbReference>
<gene>
    <name evidence="8" type="ORF">UCDDA912_g01803</name>
</gene>
<feature type="transmembrane region" description="Helical" evidence="6">
    <location>
        <begin position="103"/>
        <end position="122"/>
    </location>
</feature>
<protein>
    <submittedName>
        <fullName evidence="8">Putative mfs transporter</fullName>
    </submittedName>
</protein>
<evidence type="ECO:0000259" key="7">
    <source>
        <dbReference type="PROSITE" id="PS50850"/>
    </source>
</evidence>
<proteinExistence type="predicted"/>
<evidence type="ECO:0000256" key="1">
    <source>
        <dbReference type="ARBA" id="ARBA00004141"/>
    </source>
</evidence>
<dbReference type="GO" id="GO:0005886">
    <property type="term" value="C:plasma membrane"/>
    <property type="evidence" value="ECO:0007669"/>
    <property type="project" value="TreeGrafter"/>
</dbReference>
<dbReference type="AlphaFoldDB" id="A0A0G2IEQ1"/>
<evidence type="ECO:0000313" key="8">
    <source>
        <dbReference type="EMBL" id="KKY38215.1"/>
    </source>
</evidence>
<feature type="region of interest" description="Disordered" evidence="5">
    <location>
        <begin position="1"/>
        <end position="39"/>
    </location>
</feature>
<dbReference type="GO" id="GO:0022857">
    <property type="term" value="F:transmembrane transporter activity"/>
    <property type="evidence" value="ECO:0007669"/>
    <property type="project" value="InterPro"/>
</dbReference>
<keyword evidence="2 6" id="KW-0812">Transmembrane</keyword>
<dbReference type="OrthoDB" id="5243606at2759"/>
<feature type="domain" description="Major facilitator superfamily (MFS) profile" evidence="7">
    <location>
        <begin position="68"/>
        <end position="232"/>
    </location>
</feature>
<sequence length="232" mass="23831">MLDGALTAMSGKAADSKTESAPSEDAGKPEAKDVLPDAGAEQRVPSIGAQDGSIDDPDEVRGGKLIMINASLCLCTLLVGLDFTLIATAIPRITSEFNSIQDVGWYGAAFQLALCASQPLAGKVFTLFSKKLSYLAYLAVFELGSLVCALAPSSPALIAGRAIAGLGASGMFAGGFAVQAAVIPLHKRAIWIGVISATFSVASIVGPVVGGALTEVRLPPPRDSSPWFSIHD</sequence>
<reference evidence="8 9" key="2">
    <citation type="submission" date="2015-05" db="EMBL/GenBank/DDBJ databases">
        <authorList>
            <person name="Morales-Cruz A."/>
            <person name="Amrine K.C."/>
            <person name="Cantu D."/>
        </authorList>
    </citation>
    <scope>NUCLEOTIDE SEQUENCE [LARGE SCALE GENOMIC DNA]</scope>
    <source>
        <strain evidence="8">DA912</strain>
    </source>
</reference>
<dbReference type="PANTHER" id="PTHR23501">
    <property type="entry name" value="MAJOR FACILITATOR SUPERFAMILY"/>
    <property type="match status" value="1"/>
</dbReference>
<comment type="caution">
    <text evidence="8">The sequence shown here is derived from an EMBL/GenBank/DDBJ whole genome shotgun (WGS) entry which is preliminary data.</text>
</comment>
<reference evidence="8 9" key="1">
    <citation type="submission" date="2015-05" db="EMBL/GenBank/DDBJ databases">
        <title>Distinctive expansion of gene families associated with plant cell wall degradation and secondary metabolism in the genomes of grapevine trunk pathogens.</title>
        <authorList>
            <person name="Lawrence D.P."/>
            <person name="Travadon R."/>
            <person name="Rolshausen P.E."/>
            <person name="Baumgartner K."/>
        </authorList>
    </citation>
    <scope>NUCLEOTIDE SEQUENCE [LARGE SCALE GENOMIC DNA]</scope>
    <source>
        <strain evidence="8">DA912</strain>
    </source>
</reference>
<organism evidence="8 9">
    <name type="scientific">Diaporthe ampelina</name>
    <dbReference type="NCBI Taxonomy" id="1214573"/>
    <lineage>
        <taxon>Eukaryota</taxon>
        <taxon>Fungi</taxon>
        <taxon>Dikarya</taxon>
        <taxon>Ascomycota</taxon>
        <taxon>Pezizomycotina</taxon>
        <taxon>Sordariomycetes</taxon>
        <taxon>Sordariomycetidae</taxon>
        <taxon>Diaporthales</taxon>
        <taxon>Diaporthaceae</taxon>
        <taxon>Diaporthe</taxon>
    </lineage>
</organism>
<comment type="subcellular location">
    <subcellularLocation>
        <location evidence="1">Membrane</location>
        <topology evidence="1">Multi-pass membrane protein</topology>
    </subcellularLocation>
</comment>
<dbReference type="InterPro" id="IPR020846">
    <property type="entry name" value="MFS_dom"/>
</dbReference>
<dbReference type="STRING" id="1214573.A0A0G2IEQ1"/>
<name>A0A0G2IEQ1_9PEZI</name>
<feature type="transmembrane region" description="Helical" evidence="6">
    <location>
        <begin position="190"/>
        <end position="213"/>
    </location>
</feature>
<evidence type="ECO:0000256" key="3">
    <source>
        <dbReference type="ARBA" id="ARBA00022989"/>
    </source>
</evidence>
<dbReference type="Gene3D" id="1.20.1250.20">
    <property type="entry name" value="MFS general substrate transporter like domains"/>
    <property type="match status" value="1"/>
</dbReference>
<feature type="transmembrane region" description="Helical" evidence="6">
    <location>
        <begin position="158"/>
        <end position="178"/>
    </location>
</feature>
<keyword evidence="9" id="KW-1185">Reference proteome</keyword>
<keyword evidence="4 6" id="KW-0472">Membrane</keyword>
<dbReference type="Pfam" id="PF07690">
    <property type="entry name" value="MFS_1"/>
    <property type="match status" value="1"/>
</dbReference>
<feature type="compositionally biased region" description="Basic and acidic residues" evidence="5">
    <location>
        <begin position="25"/>
        <end position="35"/>
    </location>
</feature>
<feature type="transmembrane region" description="Helical" evidence="6">
    <location>
        <begin position="71"/>
        <end position="91"/>
    </location>
</feature>
<dbReference type="InterPro" id="IPR036259">
    <property type="entry name" value="MFS_trans_sf"/>
</dbReference>
<dbReference type="InterPro" id="IPR011701">
    <property type="entry name" value="MFS"/>
</dbReference>
<evidence type="ECO:0000256" key="6">
    <source>
        <dbReference type="SAM" id="Phobius"/>
    </source>
</evidence>
<dbReference type="Proteomes" id="UP000034680">
    <property type="component" value="Unassembled WGS sequence"/>
</dbReference>
<evidence type="ECO:0000313" key="9">
    <source>
        <dbReference type="Proteomes" id="UP000034680"/>
    </source>
</evidence>
<accession>A0A0G2IEQ1</accession>
<evidence type="ECO:0000256" key="5">
    <source>
        <dbReference type="SAM" id="MobiDB-lite"/>
    </source>
</evidence>
<dbReference type="SUPFAM" id="SSF103473">
    <property type="entry name" value="MFS general substrate transporter"/>
    <property type="match status" value="1"/>
</dbReference>
<evidence type="ECO:0000256" key="4">
    <source>
        <dbReference type="ARBA" id="ARBA00023136"/>
    </source>
</evidence>
<feature type="transmembrane region" description="Helical" evidence="6">
    <location>
        <begin position="134"/>
        <end position="152"/>
    </location>
</feature>
<evidence type="ECO:0000256" key="2">
    <source>
        <dbReference type="ARBA" id="ARBA00022692"/>
    </source>
</evidence>
<keyword evidence="3 6" id="KW-1133">Transmembrane helix</keyword>